<dbReference type="SUPFAM" id="SSF52047">
    <property type="entry name" value="RNI-like"/>
    <property type="match status" value="1"/>
</dbReference>
<protein>
    <recommendedName>
        <fullName evidence="4">F-box domain-containing protein</fullName>
    </recommendedName>
</protein>
<dbReference type="InterPro" id="IPR032675">
    <property type="entry name" value="LRR_dom_sf"/>
</dbReference>
<accession>A0AAD7IR75</accession>
<dbReference type="AlphaFoldDB" id="A0AAD7IR75"/>
<gene>
    <name evidence="2" type="ORF">DFH07DRAFT_1035568</name>
</gene>
<feature type="non-terminal residue" evidence="2">
    <location>
        <position position="1"/>
    </location>
</feature>
<proteinExistence type="predicted"/>
<comment type="caution">
    <text evidence="2">The sequence shown here is derived from an EMBL/GenBank/DDBJ whole genome shotgun (WGS) entry which is preliminary data.</text>
</comment>
<feature type="coiled-coil region" evidence="1">
    <location>
        <begin position="3"/>
        <end position="30"/>
    </location>
</feature>
<evidence type="ECO:0000313" key="3">
    <source>
        <dbReference type="Proteomes" id="UP001215280"/>
    </source>
</evidence>
<organism evidence="2 3">
    <name type="scientific">Mycena maculata</name>
    <dbReference type="NCBI Taxonomy" id="230809"/>
    <lineage>
        <taxon>Eukaryota</taxon>
        <taxon>Fungi</taxon>
        <taxon>Dikarya</taxon>
        <taxon>Basidiomycota</taxon>
        <taxon>Agaricomycotina</taxon>
        <taxon>Agaricomycetes</taxon>
        <taxon>Agaricomycetidae</taxon>
        <taxon>Agaricales</taxon>
        <taxon>Marasmiineae</taxon>
        <taxon>Mycenaceae</taxon>
        <taxon>Mycena</taxon>
    </lineage>
</organism>
<dbReference type="Gene3D" id="3.80.10.10">
    <property type="entry name" value="Ribonuclease Inhibitor"/>
    <property type="match status" value="1"/>
</dbReference>
<evidence type="ECO:0000313" key="2">
    <source>
        <dbReference type="EMBL" id="KAJ7748801.1"/>
    </source>
</evidence>
<evidence type="ECO:0008006" key="4">
    <source>
        <dbReference type="Google" id="ProtNLM"/>
    </source>
</evidence>
<sequence length="409" mass="46348">MSVQELEARLEKISADIDLQRELLKKLENSKILVQRQLNAVRDPVARLPLEISSEIFIQSLSPRPEPGSQNIPMLLLNVCNTWTNIALSTPRLWAVIHVDFPQAESFRRCLETWFRRAGNCPLSMSGVFDAGVRASIRPHVHRLKYLEIGLDDDETVALLAGMSPGPLPFLEKLVLQYGYRGSYSASRILEFLRLTPNLLELRLDIHTLIVPESPEHVVLPALLQMMFGGGSNIFGNDSADEILRCLSLPNLRTLYLFMEVLEPHDLIEFLQRSLPPLQDLIIGNLPFAELQECLRLVPSLTQLELWRPKGLVVEEVCTALADSPTDLLPNLRSLTIHLDWSTIISAPFCTVPLRALSGRRSQLTYFKMVQTRKRPWAPDPEPDWATFRQLAADGMEIYVGTEERNFIS</sequence>
<evidence type="ECO:0000256" key="1">
    <source>
        <dbReference type="SAM" id="Coils"/>
    </source>
</evidence>
<keyword evidence="3" id="KW-1185">Reference proteome</keyword>
<keyword evidence="1" id="KW-0175">Coiled coil</keyword>
<dbReference type="Proteomes" id="UP001215280">
    <property type="component" value="Unassembled WGS sequence"/>
</dbReference>
<name>A0AAD7IR75_9AGAR</name>
<dbReference type="EMBL" id="JARJLG010000088">
    <property type="protein sequence ID" value="KAJ7748801.1"/>
    <property type="molecule type" value="Genomic_DNA"/>
</dbReference>
<reference evidence="2" key="1">
    <citation type="submission" date="2023-03" db="EMBL/GenBank/DDBJ databases">
        <title>Massive genome expansion in bonnet fungi (Mycena s.s.) driven by repeated elements and novel gene families across ecological guilds.</title>
        <authorList>
            <consortium name="Lawrence Berkeley National Laboratory"/>
            <person name="Harder C.B."/>
            <person name="Miyauchi S."/>
            <person name="Viragh M."/>
            <person name="Kuo A."/>
            <person name="Thoen E."/>
            <person name="Andreopoulos B."/>
            <person name="Lu D."/>
            <person name="Skrede I."/>
            <person name="Drula E."/>
            <person name="Henrissat B."/>
            <person name="Morin E."/>
            <person name="Kohler A."/>
            <person name="Barry K."/>
            <person name="LaButti K."/>
            <person name="Morin E."/>
            <person name="Salamov A."/>
            <person name="Lipzen A."/>
            <person name="Mereny Z."/>
            <person name="Hegedus B."/>
            <person name="Baldrian P."/>
            <person name="Stursova M."/>
            <person name="Weitz H."/>
            <person name="Taylor A."/>
            <person name="Grigoriev I.V."/>
            <person name="Nagy L.G."/>
            <person name="Martin F."/>
            <person name="Kauserud H."/>
        </authorList>
    </citation>
    <scope>NUCLEOTIDE SEQUENCE</scope>
    <source>
        <strain evidence="2">CBHHK188m</strain>
    </source>
</reference>